<dbReference type="PROSITE" id="PS00092">
    <property type="entry name" value="N6_MTASE"/>
    <property type="match status" value="1"/>
</dbReference>
<evidence type="ECO:0000259" key="6">
    <source>
        <dbReference type="Pfam" id="PF05175"/>
    </source>
</evidence>
<feature type="binding site" evidence="5">
    <location>
        <position position="142"/>
    </location>
    <ligand>
        <name>S-adenosyl-L-methionine</name>
        <dbReference type="ChEBI" id="CHEBI:59789"/>
    </ligand>
</feature>
<dbReference type="NCBIfam" id="TIGR03534">
    <property type="entry name" value="RF_mod_PrmC"/>
    <property type="match status" value="1"/>
</dbReference>
<dbReference type="NCBIfam" id="TIGR00536">
    <property type="entry name" value="hemK_fam"/>
    <property type="match status" value="1"/>
</dbReference>
<comment type="caution">
    <text evidence="8">The sequence shown here is derived from an EMBL/GenBank/DDBJ whole genome shotgun (WGS) entry which is preliminary data.</text>
</comment>
<accession>A0A4Q8CY52</accession>
<dbReference type="InterPro" id="IPR029063">
    <property type="entry name" value="SAM-dependent_MTases_sf"/>
</dbReference>
<dbReference type="EC" id="2.1.1.297" evidence="5"/>
<feature type="domain" description="Release factor glutamine methyltransferase N-terminal" evidence="7">
    <location>
        <begin position="9"/>
        <end position="78"/>
    </location>
</feature>
<evidence type="ECO:0000256" key="3">
    <source>
        <dbReference type="ARBA" id="ARBA00022691"/>
    </source>
</evidence>
<dbReference type="Proteomes" id="UP000292298">
    <property type="component" value="Unassembled WGS sequence"/>
</dbReference>
<dbReference type="Pfam" id="PF05175">
    <property type="entry name" value="MTS"/>
    <property type="match status" value="1"/>
</dbReference>
<dbReference type="InterPro" id="IPR004556">
    <property type="entry name" value="HemK-like"/>
</dbReference>
<comment type="function">
    <text evidence="5">Methylates the class 1 translation termination release factors RF1/PrfA and RF2/PrfB on the glutamine residue of the universally conserved GGQ motif.</text>
</comment>
<dbReference type="Gene3D" id="3.40.50.150">
    <property type="entry name" value="Vaccinia Virus protein VP39"/>
    <property type="match status" value="1"/>
</dbReference>
<sequence length="283" mass="31000">MSDGITLGEAQRRGVELLAAARSDAEIDVDWLLTAATGLNNARRRAHPEDWMTETAWRRFRALLQRRYRGEPVAYLLGRRGFLDFDLVVTPAVLIPRPETEHLVEAALETPAARVLELGTGSGCIAIALARAWPAASVDATDCSAEALTVATQNAAILGVEGIRFLRGDWYEPVSGPRYNLIVANPPYIGEQEPEPDQDDARFEPRIALRAEEDGLAALRTIIAGAPDHLEPTGRLWVEHGFRQGPAVRDCLAAHGFEAIETRLDLAGHERVSGGRLGYPRDE</sequence>
<comment type="similarity">
    <text evidence="5">Belongs to the protein N5-glutamine methyltransferase family. PrmC subfamily.</text>
</comment>
<evidence type="ECO:0000256" key="5">
    <source>
        <dbReference type="HAMAP-Rule" id="MF_02126"/>
    </source>
</evidence>
<name>A0A4Q8CY52_9GAMM</name>
<dbReference type="EMBL" id="SHLI01000001">
    <property type="protein sequence ID" value="RZU97852.1"/>
    <property type="molecule type" value="Genomic_DNA"/>
</dbReference>
<comment type="catalytic activity">
    <reaction evidence="4 5">
        <text>L-glutaminyl-[peptide chain release factor] + S-adenosyl-L-methionine = N(5)-methyl-L-glutaminyl-[peptide chain release factor] + S-adenosyl-L-homocysteine + H(+)</text>
        <dbReference type="Rhea" id="RHEA:42896"/>
        <dbReference type="Rhea" id="RHEA-COMP:10271"/>
        <dbReference type="Rhea" id="RHEA-COMP:10272"/>
        <dbReference type="ChEBI" id="CHEBI:15378"/>
        <dbReference type="ChEBI" id="CHEBI:30011"/>
        <dbReference type="ChEBI" id="CHEBI:57856"/>
        <dbReference type="ChEBI" id="CHEBI:59789"/>
        <dbReference type="ChEBI" id="CHEBI:61891"/>
        <dbReference type="EC" id="2.1.1.297"/>
    </reaction>
</comment>
<dbReference type="GO" id="GO:0032259">
    <property type="term" value="P:methylation"/>
    <property type="evidence" value="ECO:0007669"/>
    <property type="project" value="UniProtKB-KW"/>
</dbReference>
<evidence type="ECO:0000313" key="8">
    <source>
        <dbReference type="EMBL" id="RZU97852.1"/>
    </source>
</evidence>
<dbReference type="CDD" id="cd02440">
    <property type="entry name" value="AdoMet_MTases"/>
    <property type="match status" value="1"/>
</dbReference>
<dbReference type="GO" id="GO:0003676">
    <property type="term" value="F:nucleic acid binding"/>
    <property type="evidence" value="ECO:0007669"/>
    <property type="project" value="InterPro"/>
</dbReference>
<gene>
    <name evidence="5" type="primary">prmC</name>
    <name evidence="8" type="ORF">EV698_0082</name>
</gene>
<evidence type="ECO:0000256" key="2">
    <source>
        <dbReference type="ARBA" id="ARBA00022679"/>
    </source>
</evidence>
<feature type="binding site" evidence="5">
    <location>
        <begin position="119"/>
        <end position="123"/>
    </location>
    <ligand>
        <name>S-adenosyl-L-methionine</name>
        <dbReference type="ChEBI" id="CHEBI:59789"/>
    </ligand>
</feature>
<dbReference type="InterPro" id="IPR040758">
    <property type="entry name" value="PrmC_N"/>
</dbReference>
<protein>
    <recommendedName>
        <fullName evidence="5">Release factor glutamine methyltransferase</fullName>
        <shortName evidence="5">RF MTase</shortName>
        <ecNumber evidence="5">2.1.1.297</ecNumber>
    </recommendedName>
    <alternativeName>
        <fullName evidence="5">N5-glutamine methyltransferase PrmC</fullName>
    </alternativeName>
    <alternativeName>
        <fullName evidence="5">Protein-(glutamine-N5) MTase PrmC</fullName>
    </alternativeName>
    <alternativeName>
        <fullName evidence="5">Protein-glutamine N-methyltransferase PrmC</fullName>
    </alternativeName>
</protein>
<feature type="binding site" evidence="5">
    <location>
        <begin position="185"/>
        <end position="188"/>
    </location>
    <ligand>
        <name>substrate</name>
    </ligand>
</feature>
<dbReference type="InterPro" id="IPR050320">
    <property type="entry name" value="N5-glutamine_MTase"/>
</dbReference>
<evidence type="ECO:0000256" key="1">
    <source>
        <dbReference type="ARBA" id="ARBA00022603"/>
    </source>
</evidence>
<dbReference type="InterPro" id="IPR002052">
    <property type="entry name" value="DNA_methylase_N6_adenine_CS"/>
</dbReference>
<evidence type="ECO:0000256" key="4">
    <source>
        <dbReference type="ARBA" id="ARBA00048391"/>
    </source>
</evidence>
<dbReference type="InterPro" id="IPR007848">
    <property type="entry name" value="Small_mtfrase_dom"/>
</dbReference>
<feature type="binding site" evidence="5">
    <location>
        <position position="185"/>
    </location>
    <ligand>
        <name>S-adenosyl-L-methionine</name>
        <dbReference type="ChEBI" id="CHEBI:59789"/>
    </ligand>
</feature>
<dbReference type="SUPFAM" id="SSF53335">
    <property type="entry name" value="S-adenosyl-L-methionine-dependent methyltransferases"/>
    <property type="match status" value="1"/>
</dbReference>
<keyword evidence="3 5" id="KW-0949">S-adenosyl-L-methionine</keyword>
<keyword evidence="2 5" id="KW-0808">Transferase</keyword>
<reference evidence="8 9" key="1">
    <citation type="submission" date="2019-02" db="EMBL/GenBank/DDBJ databases">
        <title>Genomic Encyclopedia of Type Strains, Phase IV (KMG-IV): sequencing the most valuable type-strain genomes for metagenomic binning, comparative biology and taxonomic classification.</title>
        <authorList>
            <person name="Goeker M."/>
        </authorList>
    </citation>
    <scope>NUCLEOTIDE SEQUENCE [LARGE SCALE GENOMIC DNA]</scope>
    <source>
        <strain evidence="8 9">DSM 21056</strain>
    </source>
</reference>
<feature type="domain" description="Methyltransferase small" evidence="6">
    <location>
        <begin position="101"/>
        <end position="192"/>
    </location>
</feature>
<dbReference type="Pfam" id="PF17827">
    <property type="entry name" value="PrmC_N"/>
    <property type="match status" value="1"/>
</dbReference>
<keyword evidence="9" id="KW-1185">Reference proteome</keyword>
<dbReference type="InterPro" id="IPR019874">
    <property type="entry name" value="RF_methyltr_PrmC"/>
</dbReference>
<evidence type="ECO:0000313" key="9">
    <source>
        <dbReference type="Proteomes" id="UP000292298"/>
    </source>
</evidence>
<dbReference type="FunFam" id="3.40.50.150:FF:000053">
    <property type="entry name" value="Release factor glutamine methyltransferase"/>
    <property type="match status" value="1"/>
</dbReference>
<feature type="binding site" evidence="5">
    <location>
        <position position="170"/>
    </location>
    <ligand>
        <name>S-adenosyl-L-methionine</name>
        <dbReference type="ChEBI" id="CHEBI:59789"/>
    </ligand>
</feature>
<dbReference type="GO" id="GO:0102559">
    <property type="term" value="F:peptide chain release factor N(5)-glutamine methyltransferase activity"/>
    <property type="evidence" value="ECO:0007669"/>
    <property type="project" value="UniProtKB-EC"/>
</dbReference>
<dbReference type="PANTHER" id="PTHR18895">
    <property type="entry name" value="HEMK METHYLTRANSFERASE"/>
    <property type="match status" value="1"/>
</dbReference>
<evidence type="ECO:0000259" key="7">
    <source>
        <dbReference type="Pfam" id="PF17827"/>
    </source>
</evidence>
<keyword evidence="1 5" id="KW-0489">Methyltransferase</keyword>
<proteinExistence type="inferred from homology"/>
<dbReference type="PANTHER" id="PTHR18895:SF74">
    <property type="entry name" value="MTRF1L RELEASE FACTOR GLUTAMINE METHYLTRANSFERASE"/>
    <property type="match status" value="1"/>
</dbReference>
<dbReference type="HAMAP" id="MF_02126">
    <property type="entry name" value="RF_methyltr_PrmC"/>
    <property type="match status" value="1"/>
</dbReference>
<dbReference type="Gene3D" id="1.10.8.10">
    <property type="entry name" value="DNA helicase RuvA subunit, C-terminal domain"/>
    <property type="match status" value="1"/>
</dbReference>
<dbReference type="RefSeq" id="WP_207220463.1">
    <property type="nucleotide sequence ID" value="NZ_SHLI01000001.1"/>
</dbReference>
<dbReference type="AlphaFoldDB" id="A0A4Q8CY52"/>
<organism evidence="8 9">
    <name type="scientific">Spiribacter vilamensis</name>
    <dbReference type="NCBI Taxonomy" id="531306"/>
    <lineage>
        <taxon>Bacteria</taxon>
        <taxon>Pseudomonadati</taxon>
        <taxon>Pseudomonadota</taxon>
        <taxon>Gammaproteobacteria</taxon>
        <taxon>Chromatiales</taxon>
        <taxon>Ectothiorhodospiraceae</taxon>
        <taxon>Spiribacter</taxon>
    </lineage>
</organism>